<keyword evidence="8 19" id="KW-0169">Cobalamin biosynthesis</keyword>
<feature type="transmembrane region" description="Helical" evidence="19">
    <location>
        <begin position="144"/>
        <end position="163"/>
    </location>
</feature>
<dbReference type="EMBL" id="JOPJ01000022">
    <property type="protein sequence ID" value="OUJ11776.1"/>
    <property type="molecule type" value="Genomic_DNA"/>
</dbReference>
<organism evidence="20 21">
    <name type="scientific">Acetobacter okinawensis</name>
    <dbReference type="NCBI Taxonomy" id="1076594"/>
    <lineage>
        <taxon>Bacteria</taxon>
        <taxon>Pseudomonadati</taxon>
        <taxon>Pseudomonadota</taxon>
        <taxon>Alphaproteobacteria</taxon>
        <taxon>Acetobacterales</taxon>
        <taxon>Acetobacteraceae</taxon>
        <taxon>Acetobacter</taxon>
    </lineage>
</organism>
<feature type="transmembrane region" description="Helical" evidence="19">
    <location>
        <begin position="214"/>
        <end position="235"/>
    </location>
</feature>
<evidence type="ECO:0000313" key="20">
    <source>
        <dbReference type="EMBL" id="OUJ11776.1"/>
    </source>
</evidence>
<dbReference type="PANTHER" id="PTHR34148:SF1">
    <property type="entry name" value="ADENOSYLCOBINAMIDE-GDP RIBAZOLETRANSFERASE"/>
    <property type="match status" value="1"/>
</dbReference>
<keyword evidence="10 19" id="KW-0812">Transmembrane</keyword>
<dbReference type="Proteomes" id="UP000194931">
    <property type="component" value="Unassembled WGS sequence"/>
</dbReference>
<dbReference type="NCBIfam" id="TIGR00317">
    <property type="entry name" value="cobS"/>
    <property type="match status" value="1"/>
</dbReference>
<evidence type="ECO:0000256" key="17">
    <source>
        <dbReference type="ARBA" id="ARBA00048623"/>
    </source>
</evidence>
<dbReference type="GO" id="GO:0005886">
    <property type="term" value="C:plasma membrane"/>
    <property type="evidence" value="ECO:0007669"/>
    <property type="project" value="UniProtKB-SubCell"/>
</dbReference>
<dbReference type="AlphaFoldDB" id="A0A252BSU2"/>
<evidence type="ECO:0000256" key="5">
    <source>
        <dbReference type="ARBA" id="ARBA00013200"/>
    </source>
</evidence>
<sequence length="267" mass="27216">MASRCRLDLACGLALLTRLPAAWLAPLAFRTGAAPWPMARSIWCWPLVAAGVGAGSGCILALLRTAHVPALAAAGLALACQTALTGALHEDGLADMADSFGAATPERKLAIMRDSHVGSYGVIALSLSLLVRAAALAALPVHSAIMACAITACLARMAMLLLPASIPPARPDGLARMLYPIPRGSLGGAVICALAVVLGLPFAGHTGALPLWPYFAYTVAPIGIGCATAWLVALWAKRILGGFTGDVLGGCAVLVECLLLSFYAALA</sequence>
<protein>
    <recommendedName>
        <fullName evidence="6 19">Adenosylcobinamide-GDP ribazoletransferase</fullName>
        <ecNumber evidence="5 19">2.7.8.26</ecNumber>
    </recommendedName>
    <alternativeName>
        <fullName evidence="16 19">Cobalamin synthase</fullName>
    </alternativeName>
    <alternativeName>
        <fullName evidence="15 19">Cobalamin-5'-phosphate synthase</fullName>
    </alternativeName>
</protein>
<evidence type="ECO:0000256" key="3">
    <source>
        <dbReference type="ARBA" id="ARBA00004663"/>
    </source>
</evidence>
<evidence type="ECO:0000256" key="19">
    <source>
        <dbReference type="HAMAP-Rule" id="MF_00719"/>
    </source>
</evidence>
<keyword evidence="7 19" id="KW-1003">Cell membrane</keyword>
<gene>
    <name evidence="19" type="primary">cobS</name>
    <name evidence="20" type="ORF">HK26_05475</name>
</gene>
<dbReference type="Pfam" id="PF02654">
    <property type="entry name" value="CobS"/>
    <property type="match status" value="1"/>
</dbReference>
<evidence type="ECO:0000256" key="12">
    <source>
        <dbReference type="ARBA" id="ARBA00022989"/>
    </source>
</evidence>
<keyword evidence="21" id="KW-1185">Reference proteome</keyword>
<feature type="transmembrane region" description="Helical" evidence="19">
    <location>
        <begin position="184"/>
        <end position="202"/>
    </location>
</feature>
<evidence type="ECO:0000256" key="14">
    <source>
        <dbReference type="ARBA" id="ARBA00025228"/>
    </source>
</evidence>
<comment type="caution">
    <text evidence="20">The sequence shown here is derived from an EMBL/GenBank/DDBJ whole genome shotgun (WGS) entry which is preliminary data.</text>
</comment>
<evidence type="ECO:0000256" key="13">
    <source>
        <dbReference type="ARBA" id="ARBA00023136"/>
    </source>
</evidence>
<proteinExistence type="inferred from homology"/>
<evidence type="ECO:0000256" key="7">
    <source>
        <dbReference type="ARBA" id="ARBA00022475"/>
    </source>
</evidence>
<evidence type="ECO:0000256" key="10">
    <source>
        <dbReference type="ARBA" id="ARBA00022692"/>
    </source>
</evidence>
<keyword evidence="11 19" id="KW-0460">Magnesium</keyword>
<dbReference type="GO" id="GO:0051073">
    <property type="term" value="F:adenosylcobinamide-GDP ribazoletransferase activity"/>
    <property type="evidence" value="ECO:0007669"/>
    <property type="project" value="UniProtKB-UniRule"/>
</dbReference>
<evidence type="ECO:0000256" key="2">
    <source>
        <dbReference type="ARBA" id="ARBA00004651"/>
    </source>
</evidence>
<keyword evidence="9 19" id="KW-0808">Transferase</keyword>
<dbReference type="GO" id="GO:0009236">
    <property type="term" value="P:cobalamin biosynthetic process"/>
    <property type="evidence" value="ECO:0007669"/>
    <property type="project" value="UniProtKB-UniRule"/>
</dbReference>
<feature type="transmembrane region" description="Helical" evidence="19">
    <location>
        <begin position="40"/>
        <end position="63"/>
    </location>
</feature>
<dbReference type="GO" id="GO:0008818">
    <property type="term" value="F:cobalamin 5'-phosphate synthase activity"/>
    <property type="evidence" value="ECO:0007669"/>
    <property type="project" value="UniProtKB-UniRule"/>
</dbReference>
<comment type="catalytic activity">
    <reaction evidence="17 19">
        <text>alpha-ribazole + adenosylcob(III)inamide-GDP = adenosylcob(III)alamin + GMP + H(+)</text>
        <dbReference type="Rhea" id="RHEA:16049"/>
        <dbReference type="ChEBI" id="CHEBI:10329"/>
        <dbReference type="ChEBI" id="CHEBI:15378"/>
        <dbReference type="ChEBI" id="CHEBI:18408"/>
        <dbReference type="ChEBI" id="CHEBI:58115"/>
        <dbReference type="ChEBI" id="CHEBI:60487"/>
        <dbReference type="EC" id="2.7.8.26"/>
    </reaction>
</comment>
<evidence type="ECO:0000256" key="8">
    <source>
        <dbReference type="ARBA" id="ARBA00022573"/>
    </source>
</evidence>
<comment type="cofactor">
    <cofactor evidence="1 19">
        <name>Mg(2+)</name>
        <dbReference type="ChEBI" id="CHEBI:18420"/>
    </cofactor>
</comment>
<comment type="subcellular location">
    <subcellularLocation>
        <location evidence="2 19">Cell membrane</location>
        <topology evidence="2 19">Multi-pass membrane protein</topology>
    </subcellularLocation>
</comment>
<reference evidence="21" key="1">
    <citation type="submission" date="2014-06" db="EMBL/GenBank/DDBJ databases">
        <authorList>
            <person name="Winans N.J."/>
            <person name="Newell P.D."/>
            <person name="Douglas A.E."/>
        </authorList>
    </citation>
    <scope>NUCLEOTIDE SEQUENCE [LARGE SCALE GENOMIC DNA]</scope>
</reference>
<evidence type="ECO:0000256" key="15">
    <source>
        <dbReference type="ARBA" id="ARBA00032605"/>
    </source>
</evidence>
<evidence type="ECO:0000256" key="4">
    <source>
        <dbReference type="ARBA" id="ARBA00010561"/>
    </source>
</evidence>
<evidence type="ECO:0000256" key="9">
    <source>
        <dbReference type="ARBA" id="ARBA00022679"/>
    </source>
</evidence>
<keyword evidence="12 19" id="KW-1133">Transmembrane helix</keyword>
<name>A0A252BSU2_9PROT</name>
<evidence type="ECO:0000256" key="16">
    <source>
        <dbReference type="ARBA" id="ARBA00032853"/>
    </source>
</evidence>
<dbReference type="eggNOG" id="COG0368">
    <property type="taxonomic scope" value="Bacteria"/>
</dbReference>
<dbReference type="HAMAP" id="MF_00719">
    <property type="entry name" value="CobS"/>
    <property type="match status" value="1"/>
</dbReference>
<dbReference type="EC" id="2.7.8.26" evidence="5 19"/>
<evidence type="ECO:0000256" key="1">
    <source>
        <dbReference type="ARBA" id="ARBA00001946"/>
    </source>
</evidence>
<comment type="function">
    <text evidence="14 19">Joins adenosylcobinamide-GDP and alpha-ribazole to generate adenosylcobalamin (Ado-cobalamin). Also synthesizes adenosylcobalamin 5'-phosphate from adenosylcobinamide-GDP and alpha-ribazole 5'-phosphate.</text>
</comment>
<comment type="pathway">
    <text evidence="3 19">Cofactor biosynthesis; adenosylcobalamin biosynthesis; adenosylcobalamin from cob(II)yrinate a,c-diamide: step 7/7.</text>
</comment>
<evidence type="ECO:0000256" key="18">
    <source>
        <dbReference type="ARBA" id="ARBA00049504"/>
    </source>
</evidence>
<evidence type="ECO:0000256" key="6">
    <source>
        <dbReference type="ARBA" id="ARBA00015850"/>
    </source>
</evidence>
<dbReference type="UniPathway" id="UPA00148">
    <property type="reaction ID" value="UER00238"/>
</dbReference>
<feature type="transmembrane region" description="Helical" evidence="19">
    <location>
        <begin position="247"/>
        <end position="266"/>
    </location>
</feature>
<dbReference type="InterPro" id="IPR003805">
    <property type="entry name" value="CobS"/>
</dbReference>
<dbReference type="PANTHER" id="PTHR34148">
    <property type="entry name" value="ADENOSYLCOBINAMIDE-GDP RIBAZOLETRANSFERASE"/>
    <property type="match status" value="1"/>
</dbReference>
<evidence type="ECO:0000313" key="21">
    <source>
        <dbReference type="Proteomes" id="UP000194931"/>
    </source>
</evidence>
<evidence type="ECO:0000256" key="11">
    <source>
        <dbReference type="ARBA" id="ARBA00022842"/>
    </source>
</evidence>
<comment type="catalytic activity">
    <reaction evidence="18 19">
        <text>alpha-ribazole 5'-phosphate + adenosylcob(III)inamide-GDP = adenosylcob(III)alamin 5'-phosphate + GMP + H(+)</text>
        <dbReference type="Rhea" id="RHEA:23560"/>
        <dbReference type="ChEBI" id="CHEBI:15378"/>
        <dbReference type="ChEBI" id="CHEBI:57918"/>
        <dbReference type="ChEBI" id="CHEBI:58115"/>
        <dbReference type="ChEBI" id="CHEBI:60487"/>
        <dbReference type="ChEBI" id="CHEBI:60493"/>
        <dbReference type="EC" id="2.7.8.26"/>
    </reaction>
</comment>
<keyword evidence="13 19" id="KW-0472">Membrane</keyword>
<accession>A0A252BSU2</accession>
<comment type="similarity">
    <text evidence="4 19">Belongs to the CobS family.</text>
</comment>
<feature type="transmembrane region" description="Helical" evidence="19">
    <location>
        <begin position="117"/>
        <end position="138"/>
    </location>
</feature>
<dbReference type="STRING" id="1236501.GCA_000613865_01587"/>